<dbReference type="EMBL" id="NOII01000001">
    <property type="protein sequence ID" value="OYD58752.1"/>
    <property type="molecule type" value="Genomic_DNA"/>
</dbReference>
<proteinExistence type="predicted"/>
<reference evidence="1 2" key="1">
    <citation type="submission" date="2017-07" db="EMBL/GenBank/DDBJ databases">
        <title>Fictibacillus sp. nov. GDSW-R2A3 Genome sequencing and assembly.</title>
        <authorList>
            <person name="Mayilraj S."/>
        </authorList>
    </citation>
    <scope>NUCLEOTIDE SEQUENCE [LARGE SCALE GENOMIC DNA]</scope>
    <source>
        <strain evidence="1 2">GDSW-R2A3</strain>
    </source>
</reference>
<evidence type="ECO:0000313" key="1">
    <source>
        <dbReference type="EMBL" id="OYD58752.1"/>
    </source>
</evidence>
<organism evidence="1 2">
    <name type="scientific">Fictibacillus aquaticus</name>
    <dbReference type="NCBI Taxonomy" id="2021314"/>
    <lineage>
        <taxon>Bacteria</taxon>
        <taxon>Bacillati</taxon>
        <taxon>Bacillota</taxon>
        <taxon>Bacilli</taxon>
        <taxon>Bacillales</taxon>
        <taxon>Fictibacillaceae</taxon>
        <taxon>Fictibacillus</taxon>
    </lineage>
</organism>
<gene>
    <name evidence="1" type="ORF">CGZ90_02300</name>
</gene>
<protein>
    <submittedName>
        <fullName evidence="1">Uncharacterized protein</fullName>
    </submittedName>
</protein>
<keyword evidence="2" id="KW-1185">Reference proteome</keyword>
<accession>A0A235FBZ8</accession>
<dbReference type="AlphaFoldDB" id="A0A235FBZ8"/>
<sequence length="108" mass="12032">MISVSGARFPRGVAKSTGRLVQARQAKGKGAGKSLFDLLDTCSFDLEWLAVFCWTGEPFRRMRHWKVSTVSLIPSESAPFTTINFINDAFKMIEPSVTANDTKIETFL</sequence>
<evidence type="ECO:0000313" key="2">
    <source>
        <dbReference type="Proteomes" id="UP000215059"/>
    </source>
</evidence>
<comment type="caution">
    <text evidence="1">The sequence shown here is derived from an EMBL/GenBank/DDBJ whole genome shotgun (WGS) entry which is preliminary data.</text>
</comment>
<dbReference type="Proteomes" id="UP000215059">
    <property type="component" value="Unassembled WGS sequence"/>
</dbReference>
<name>A0A235FBZ8_9BACL</name>